<feature type="transmembrane region" description="Helical" evidence="1">
    <location>
        <begin position="311"/>
        <end position="333"/>
    </location>
</feature>
<feature type="transmembrane region" description="Helical" evidence="1">
    <location>
        <begin position="34"/>
        <end position="58"/>
    </location>
</feature>
<dbReference type="PANTHER" id="PTHR37814">
    <property type="entry name" value="CONSERVED MEMBRANE PROTEIN"/>
    <property type="match status" value="1"/>
</dbReference>
<feature type="transmembrane region" description="Helical" evidence="1">
    <location>
        <begin position="176"/>
        <end position="194"/>
    </location>
</feature>
<keyword evidence="1" id="KW-0812">Transmembrane</keyword>
<feature type="transmembrane region" description="Helical" evidence="1">
    <location>
        <begin position="206"/>
        <end position="229"/>
    </location>
</feature>
<dbReference type="EMBL" id="JBHUDE010000009">
    <property type="protein sequence ID" value="MFD1606570.1"/>
    <property type="molecule type" value="Genomic_DNA"/>
</dbReference>
<keyword evidence="3" id="KW-1185">Reference proteome</keyword>
<dbReference type="InterPro" id="IPR038728">
    <property type="entry name" value="YkvI-like"/>
</dbReference>
<keyword evidence="1" id="KW-0472">Membrane</keyword>
<feature type="transmembrane region" description="Helical" evidence="1">
    <location>
        <begin position="79"/>
        <end position="99"/>
    </location>
</feature>
<evidence type="ECO:0000313" key="3">
    <source>
        <dbReference type="Proteomes" id="UP001597221"/>
    </source>
</evidence>
<comment type="caution">
    <text evidence="2">The sequence shown here is derived from an EMBL/GenBank/DDBJ whole genome shotgun (WGS) entry which is preliminary data.</text>
</comment>
<keyword evidence="1" id="KW-1133">Transmembrane helix</keyword>
<dbReference type="Proteomes" id="UP001597221">
    <property type="component" value="Unassembled WGS sequence"/>
</dbReference>
<evidence type="ECO:0008006" key="4">
    <source>
        <dbReference type="Google" id="ProtNLM"/>
    </source>
</evidence>
<name>A0ABW4HMZ4_9BACI</name>
<evidence type="ECO:0000313" key="2">
    <source>
        <dbReference type="EMBL" id="MFD1606570.1"/>
    </source>
</evidence>
<feature type="transmembrane region" description="Helical" evidence="1">
    <location>
        <begin position="139"/>
        <end position="156"/>
    </location>
</feature>
<gene>
    <name evidence="2" type="ORF">ACFSBH_02680</name>
</gene>
<accession>A0ABW4HMZ4</accession>
<feature type="transmembrane region" description="Helical" evidence="1">
    <location>
        <begin position="286"/>
        <end position="305"/>
    </location>
</feature>
<sequence length="336" mass="37314">MFRAGMKNMFLITGAVMGAGYASGREIWQFFGAGSGLAIVLFTILFTICTTTILKISYRLSSTNYLPILHQLTGKRIAAIYDYMILIYLFCVTVVMIAGSGATFETIGMPFWWGIIFIFIGLIIIFSKGIGELLNVNQVLMPMLIIALFFILVLFIKDDSVSLVMDWDNHTNWMAAFPFTALNILPLIAVLGAVGNRIKSNGEIYITSISSGLILGIITLLYNSSLLHIGAEAELPPIPLFAIINNYNAVVMVIMMVMLWIAIYTTAAATLLGMVTRINKKYEMPLIKIVIISLFIMVPFSGIGFSQLVAFLYPLYGILNLYILVKLIIYPIYNKT</sequence>
<protein>
    <recommendedName>
        <fullName evidence="4">Membrane protein YkvI</fullName>
    </recommendedName>
</protein>
<dbReference type="PANTHER" id="PTHR37814:SF1">
    <property type="entry name" value="MEMBRANE PROTEIN"/>
    <property type="match status" value="1"/>
</dbReference>
<feature type="transmembrane region" description="Helical" evidence="1">
    <location>
        <begin position="249"/>
        <end position="274"/>
    </location>
</feature>
<reference evidence="3" key="1">
    <citation type="journal article" date="2019" name="Int. J. Syst. Evol. Microbiol.">
        <title>The Global Catalogue of Microorganisms (GCM) 10K type strain sequencing project: providing services to taxonomists for standard genome sequencing and annotation.</title>
        <authorList>
            <consortium name="The Broad Institute Genomics Platform"/>
            <consortium name="The Broad Institute Genome Sequencing Center for Infectious Disease"/>
            <person name="Wu L."/>
            <person name="Ma J."/>
        </authorList>
    </citation>
    <scope>NUCLEOTIDE SEQUENCE [LARGE SCALE GENOMIC DNA]</scope>
    <source>
        <strain evidence="3">CGMCC 1.12376</strain>
    </source>
</reference>
<dbReference type="RefSeq" id="WP_251512913.1">
    <property type="nucleotide sequence ID" value="NZ_JAMBON010000008.1"/>
</dbReference>
<evidence type="ECO:0000256" key="1">
    <source>
        <dbReference type="SAM" id="Phobius"/>
    </source>
</evidence>
<feature type="transmembrane region" description="Helical" evidence="1">
    <location>
        <begin position="111"/>
        <end position="127"/>
    </location>
</feature>
<organism evidence="2 3">
    <name type="scientific">Oceanobacillus luteolus</name>
    <dbReference type="NCBI Taxonomy" id="1274358"/>
    <lineage>
        <taxon>Bacteria</taxon>
        <taxon>Bacillati</taxon>
        <taxon>Bacillota</taxon>
        <taxon>Bacilli</taxon>
        <taxon>Bacillales</taxon>
        <taxon>Bacillaceae</taxon>
        <taxon>Oceanobacillus</taxon>
    </lineage>
</organism>
<proteinExistence type="predicted"/>